<evidence type="ECO:0000313" key="3">
    <source>
        <dbReference type="EMBL" id="SBT00708.1"/>
    </source>
</evidence>
<dbReference type="EMBL" id="FLQV01002074">
    <property type="protein sequence ID" value="SBT00708.1"/>
    <property type="molecule type" value="Genomic_DNA"/>
</dbReference>
<organism evidence="2 5">
    <name type="scientific">Plasmodium ovale curtisi</name>
    <dbReference type="NCBI Taxonomy" id="864141"/>
    <lineage>
        <taxon>Eukaryota</taxon>
        <taxon>Sar</taxon>
        <taxon>Alveolata</taxon>
        <taxon>Apicomplexa</taxon>
        <taxon>Aconoidasida</taxon>
        <taxon>Haemosporida</taxon>
        <taxon>Plasmodiidae</taxon>
        <taxon>Plasmodium</taxon>
        <taxon>Plasmodium (Plasmodium)</taxon>
    </lineage>
</organism>
<dbReference type="Proteomes" id="UP000078546">
    <property type="component" value="Unassembled WGS sequence"/>
</dbReference>
<protein>
    <submittedName>
        <fullName evidence="2">Uncharacterized protein</fullName>
    </submittedName>
</protein>
<evidence type="ECO:0000256" key="1">
    <source>
        <dbReference type="SAM" id="MobiDB-lite"/>
    </source>
</evidence>
<evidence type="ECO:0000313" key="5">
    <source>
        <dbReference type="Proteomes" id="UP000078560"/>
    </source>
</evidence>
<dbReference type="EMBL" id="FLQU01000441">
    <property type="protein sequence ID" value="SBS85675.1"/>
    <property type="molecule type" value="Genomic_DNA"/>
</dbReference>
<reference evidence="4 5" key="1">
    <citation type="submission" date="2016-05" db="EMBL/GenBank/DDBJ databases">
        <authorList>
            <person name="Naeem Raeece"/>
        </authorList>
    </citation>
    <scope>NUCLEOTIDE SEQUENCE [LARGE SCALE GENOMIC DNA]</scope>
</reference>
<feature type="region of interest" description="Disordered" evidence="1">
    <location>
        <begin position="41"/>
        <end position="71"/>
    </location>
</feature>
<feature type="compositionally biased region" description="Basic and acidic residues" evidence="1">
    <location>
        <begin position="57"/>
        <end position="71"/>
    </location>
</feature>
<proteinExistence type="predicted"/>
<dbReference type="Proteomes" id="UP000078560">
    <property type="component" value="Unassembled WGS sequence"/>
</dbReference>
<reference evidence="2" key="2">
    <citation type="submission" date="2016-05" db="EMBL/GenBank/DDBJ databases">
        <authorList>
            <person name="Lavstsen T."/>
            <person name="Jespersen J.S."/>
        </authorList>
    </citation>
    <scope>NUCLEOTIDE SEQUENCE [LARGE SCALE GENOMIC DNA]</scope>
</reference>
<accession>A0A1A8W203</accession>
<gene>
    <name evidence="3" type="ORF">POVCU1_061860</name>
    <name evidence="2" type="ORF">POVCU2_0032760</name>
</gene>
<evidence type="ECO:0000313" key="4">
    <source>
        <dbReference type="Proteomes" id="UP000078546"/>
    </source>
</evidence>
<sequence>MFGVLIIIYNITVTTEEENSRKEAEFVVSACGYAPLSYTGQSHSLNSAVEPEPLGLKADDGGEQLKRGKQL</sequence>
<name>A0A1A8W203_PLAOA</name>
<evidence type="ECO:0000313" key="2">
    <source>
        <dbReference type="EMBL" id="SBS85675.1"/>
    </source>
</evidence>
<dbReference type="AlphaFoldDB" id="A0A1A8W203"/>